<feature type="domain" description="Response regulatory" evidence="2">
    <location>
        <begin position="5"/>
        <end position="120"/>
    </location>
</feature>
<dbReference type="InterPro" id="IPR058395">
    <property type="entry name" value="DUF8082"/>
</dbReference>
<organism evidence="3">
    <name type="scientific">hydrothermal vent metagenome</name>
    <dbReference type="NCBI Taxonomy" id="652676"/>
    <lineage>
        <taxon>unclassified sequences</taxon>
        <taxon>metagenomes</taxon>
        <taxon>ecological metagenomes</taxon>
    </lineage>
</organism>
<name>A0A3B0ZFE2_9ZZZZ</name>
<dbReference type="AlphaFoldDB" id="A0A3B0ZFE2"/>
<protein>
    <recommendedName>
        <fullName evidence="2">Response regulatory domain-containing protein</fullName>
    </recommendedName>
</protein>
<dbReference type="SUPFAM" id="SSF52172">
    <property type="entry name" value="CheY-like"/>
    <property type="match status" value="1"/>
</dbReference>
<sequence>MMQKNIIVAVSIPAEQEFLQELLIAKGYCVTIVDDGKEVEAKSKQLEPHIILIDTVLPGLNGFQVIRLISHDEQTKHIPIILIGAGELANEKWGVRQGAAAVVTRPLDAQDLLEKIALLGNAGSNAGLMEYLQMAEQRLAYYIGPLAKILVNKAAQQTSSEVQLYQMLASNIPDENDQKEFLASLEKFAHQK</sequence>
<proteinExistence type="predicted"/>
<reference evidence="3" key="1">
    <citation type="submission" date="2018-06" db="EMBL/GenBank/DDBJ databases">
        <authorList>
            <person name="Zhirakovskaya E."/>
        </authorList>
    </citation>
    <scope>NUCLEOTIDE SEQUENCE</scope>
</reference>
<accession>A0A3B0ZFE2</accession>
<evidence type="ECO:0000259" key="2">
    <source>
        <dbReference type="PROSITE" id="PS50110"/>
    </source>
</evidence>
<dbReference type="PROSITE" id="PS50110">
    <property type="entry name" value="RESPONSE_REGULATORY"/>
    <property type="match status" value="1"/>
</dbReference>
<dbReference type="PANTHER" id="PTHR44591:SF3">
    <property type="entry name" value="RESPONSE REGULATORY DOMAIN-CONTAINING PROTEIN"/>
    <property type="match status" value="1"/>
</dbReference>
<dbReference type="PANTHER" id="PTHR44591">
    <property type="entry name" value="STRESS RESPONSE REGULATOR PROTEIN 1"/>
    <property type="match status" value="1"/>
</dbReference>
<dbReference type="InterPro" id="IPR011006">
    <property type="entry name" value="CheY-like_superfamily"/>
</dbReference>
<dbReference type="InterPro" id="IPR001789">
    <property type="entry name" value="Sig_transdc_resp-reg_receiver"/>
</dbReference>
<keyword evidence="1" id="KW-0597">Phosphoprotein</keyword>
<dbReference type="SMART" id="SM00448">
    <property type="entry name" value="REC"/>
    <property type="match status" value="1"/>
</dbReference>
<evidence type="ECO:0000313" key="3">
    <source>
        <dbReference type="EMBL" id="VAW86913.1"/>
    </source>
</evidence>
<evidence type="ECO:0000256" key="1">
    <source>
        <dbReference type="ARBA" id="ARBA00022553"/>
    </source>
</evidence>
<gene>
    <name evidence="3" type="ORF">MNBD_GAMMA18-672</name>
</gene>
<dbReference type="EMBL" id="UOFP01000162">
    <property type="protein sequence ID" value="VAW86913.1"/>
    <property type="molecule type" value="Genomic_DNA"/>
</dbReference>
<dbReference type="InterPro" id="IPR050595">
    <property type="entry name" value="Bact_response_regulator"/>
</dbReference>
<dbReference type="Pfam" id="PF00072">
    <property type="entry name" value="Response_reg"/>
    <property type="match status" value="1"/>
</dbReference>
<dbReference type="Pfam" id="PF26309">
    <property type="entry name" value="DUF8082"/>
    <property type="match status" value="1"/>
</dbReference>
<dbReference type="Gene3D" id="3.40.50.2300">
    <property type="match status" value="1"/>
</dbReference>
<dbReference type="GO" id="GO:0000160">
    <property type="term" value="P:phosphorelay signal transduction system"/>
    <property type="evidence" value="ECO:0007669"/>
    <property type="project" value="InterPro"/>
</dbReference>